<protein>
    <submittedName>
        <fullName evidence="1">Uncharacterized protein</fullName>
    </submittedName>
</protein>
<comment type="caution">
    <text evidence="1">The sequence shown here is derived from an EMBL/GenBank/DDBJ whole genome shotgun (WGS) entry which is preliminary data.</text>
</comment>
<dbReference type="Pfam" id="PF02958">
    <property type="entry name" value="EcKL"/>
    <property type="match status" value="1"/>
</dbReference>
<accession>A0AAV1KEI0</accession>
<dbReference type="AlphaFoldDB" id="A0AAV1KEI0"/>
<organism evidence="1 2">
    <name type="scientific">Parnassius mnemosyne</name>
    <name type="common">clouded apollo</name>
    <dbReference type="NCBI Taxonomy" id="213953"/>
    <lineage>
        <taxon>Eukaryota</taxon>
        <taxon>Metazoa</taxon>
        <taxon>Ecdysozoa</taxon>
        <taxon>Arthropoda</taxon>
        <taxon>Hexapoda</taxon>
        <taxon>Insecta</taxon>
        <taxon>Pterygota</taxon>
        <taxon>Neoptera</taxon>
        <taxon>Endopterygota</taxon>
        <taxon>Lepidoptera</taxon>
        <taxon>Glossata</taxon>
        <taxon>Ditrysia</taxon>
        <taxon>Papilionoidea</taxon>
        <taxon>Papilionidae</taxon>
        <taxon>Parnassiinae</taxon>
        <taxon>Parnassini</taxon>
        <taxon>Parnassius</taxon>
        <taxon>Driopa</taxon>
    </lineage>
</organism>
<proteinExistence type="predicted"/>
<name>A0AAV1KEI0_9NEOP</name>
<sequence length="114" mass="13033">MLNKDVQYGDIHMISKSLKYFAASVAFVSNSLARDKLMGLASNVSLILYKCTLPIKNYSSVCHADCWNNNLVFKYQVSKRPVDCLLADFQLARINGVVDHFFERNYSLYNVLNQ</sequence>
<evidence type="ECO:0000313" key="1">
    <source>
        <dbReference type="EMBL" id="CAK1580297.1"/>
    </source>
</evidence>
<dbReference type="InterPro" id="IPR004119">
    <property type="entry name" value="EcKL"/>
</dbReference>
<dbReference type="EMBL" id="CAVLGL010000013">
    <property type="protein sequence ID" value="CAK1580297.1"/>
    <property type="molecule type" value="Genomic_DNA"/>
</dbReference>
<reference evidence="1 2" key="1">
    <citation type="submission" date="2023-11" db="EMBL/GenBank/DDBJ databases">
        <authorList>
            <person name="Hedman E."/>
            <person name="Englund M."/>
            <person name="Stromberg M."/>
            <person name="Nyberg Akerstrom W."/>
            <person name="Nylinder S."/>
            <person name="Jareborg N."/>
            <person name="Kallberg Y."/>
            <person name="Kronander E."/>
        </authorList>
    </citation>
    <scope>NUCLEOTIDE SEQUENCE [LARGE SCALE GENOMIC DNA]</scope>
</reference>
<keyword evidence="2" id="KW-1185">Reference proteome</keyword>
<evidence type="ECO:0000313" key="2">
    <source>
        <dbReference type="Proteomes" id="UP001314205"/>
    </source>
</evidence>
<dbReference type="Proteomes" id="UP001314205">
    <property type="component" value="Unassembled WGS sequence"/>
</dbReference>
<gene>
    <name evidence="1" type="ORF">PARMNEM_LOCUS2124</name>
</gene>